<keyword evidence="1" id="KW-0680">Restriction system</keyword>
<gene>
    <name evidence="4" type="ORF">ACG00X_16275</name>
</gene>
<reference evidence="4 5" key="1">
    <citation type="submission" date="2024-09" db="EMBL/GenBank/DDBJ databases">
        <title>Novel species of the genus Pelomonas and Roseateles isolated from streams.</title>
        <authorList>
            <person name="Lu H."/>
        </authorList>
    </citation>
    <scope>NUCLEOTIDE SEQUENCE [LARGE SCALE GENOMIC DNA]</scope>
    <source>
        <strain evidence="4 5">BYS96W</strain>
    </source>
</reference>
<dbReference type="CDD" id="cd17278">
    <property type="entry name" value="RMtype1_S_LdeBORF1052P-TRD2-CR2"/>
    <property type="match status" value="1"/>
</dbReference>
<dbReference type="Gene3D" id="3.90.220.20">
    <property type="entry name" value="DNA methylase specificity domains"/>
    <property type="match status" value="2"/>
</dbReference>
<evidence type="ECO:0008006" key="6">
    <source>
        <dbReference type="Google" id="ProtNLM"/>
    </source>
</evidence>
<evidence type="ECO:0000256" key="3">
    <source>
        <dbReference type="SAM" id="Coils"/>
    </source>
</evidence>
<evidence type="ECO:0000313" key="4">
    <source>
        <dbReference type="EMBL" id="MFG6458397.1"/>
    </source>
</evidence>
<keyword evidence="5" id="KW-1185">Reference proteome</keyword>
<evidence type="ECO:0000256" key="2">
    <source>
        <dbReference type="ARBA" id="ARBA00023125"/>
    </source>
</evidence>
<organism evidence="4 5">
    <name type="scientific">Pelomonas nitida</name>
    <dbReference type="NCBI Taxonomy" id="3299027"/>
    <lineage>
        <taxon>Bacteria</taxon>
        <taxon>Pseudomonadati</taxon>
        <taxon>Pseudomonadota</taxon>
        <taxon>Betaproteobacteria</taxon>
        <taxon>Burkholderiales</taxon>
        <taxon>Sphaerotilaceae</taxon>
        <taxon>Roseateles</taxon>
    </lineage>
</organism>
<comment type="caution">
    <text evidence="4">The sequence shown here is derived from an EMBL/GenBank/DDBJ whole genome shotgun (WGS) entry which is preliminary data.</text>
</comment>
<dbReference type="PANTHER" id="PTHR30408:SF13">
    <property type="entry name" value="TYPE I RESTRICTION ENZYME HINDI SPECIFICITY SUBUNIT"/>
    <property type="match status" value="1"/>
</dbReference>
<dbReference type="SUPFAM" id="SSF116734">
    <property type="entry name" value="DNA methylase specificity domain"/>
    <property type="match status" value="2"/>
</dbReference>
<dbReference type="RefSeq" id="WP_394489294.1">
    <property type="nucleotide sequence ID" value="NZ_JBIGIA010000012.1"/>
</dbReference>
<keyword evidence="2" id="KW-0238">DNA-binding</keyword>
<dbReference type="InterPro" id="IPR044946">
    <property type="entry name" value="Restrct_endonuc_typeI_TRD_sf"/>
</dbReference>
<dbReference type="EMBL" id="JBIGIA010000012">
    <property type="protein sequence ID" value="MFG6458397.1"/>
    <property type="molecule type" value="Genomic_DNA"/>
</dbReference>
<sequence>MKLSDLIRVKHGFAFKGEHFVDEPTSDVLLTPGNFAIGGGFQDTKLKFYRGPVPEEYILKPGSLVVTMTDLSRAADTLGYGAVVPKHHQRRYLHNQRVGLVEVLQPKKVSKAWLHYLMRTSEYRAWVVGSATGSTVRHTSPSRICDFEFDLPAIQVQEEAATVLDALESRIDLLRQTNATLESIAQALFKSWFIDFDPVRAKAENREPDGMDAATAVLFPAEFEESAQGLIPKGWRLGKFGDLAELAKGSVNPLAAPDEEFEHYSLPAFDAEQLPVFERGETIKSNKTRVPAGAVLQSKLNPHIPRVWLPSRIGETAVCSTEFLPWVAREAASSELVYCVLAGASFEASVRTLVTGTSNSHQRVKPDQVAALDLTVAPGSIARAFTDAARPLLGKVGENRLQAKTLTELRDSLLPRLISGRLRLPETRRQIEEITA</sequence>
<evidence type="ECO:0000256" key="1">
    <source>
        <dbReference type="ARBA" id="ARBA00022747"/>
    </source>
</evidence>
<dbReference type="Proteomes" id="UP001606305">
    <property type="component" value="Unassembled WGS sequence"/>
</dbReference>
<name>A0ABW7G919_9BURK</name>
<dbReference type="PANTHER" id="PTHR30408">
    <property type="entry name" value="TYPE-1 RESTRICTION ENZYME ECOKI SPECIFICITY PROTEIN"/>
    <property type="match status" value="1"/>
</dbReference>
<protein>
    <recommendedName>
        <fullName evidence="6">Restriction endonuclease subunit S</fullName>
    </recommendedName>
</protein>
<proteinExistence type="predicted"/>
<dbReference type="InterPro" id="IPR052021">
    <property type="entry name" value="Type-I_RS_S_subunit"/>
</dbReference>
<accession>A0ABW7G919</accession>
<keyword evidence="3" id="KW-0175">Coiled coil</keyword>
<evidence type="ECO:0000313" key="5">
    <source>
        <dbReference type="Proteomes" id="UP001606305"/>
    </source>
</evidence>
<feature type="coiled-coil region" evidence="3">
    <location>
        <begin position="157"/>
        <end position="184"/>
    </location>
</feature>